<feature type="region of interest" description="Disordered" evidence="2">
    <location>
        <begin position="1160"/>
        <end position="1339"/>
    </location>
</feature>
<feature type="compositionally biased region" description="Pro residues" evidence="2">
    <location>
        <begin position="944"/>
        <end position="954"/>
    </location>
</feature>
<feature type="compositionally biased region" description="Low complexity" evidence="2">
    <location>
        <begin position="310"/>
        <end position="323"/>
    </location>
</feature>
<dbReference type="Proteomes" id="UP000265515">
    <property type="component" value="Unassembled WGS sequence"/>
</dbReference>
<dbReference type="Gramene" id="GBG64876">
    <property type="protein sequence ID" value="GBG64876"/>
    <property type="gene ID" value="CBR_g48344"/>
</dbReference>
<feature type="compositionally biased region" description="Gly residues" evidence="2">
    <location>
        <begin position="1672"/>
        <end position="1684"/>
    </location>
</feature>
<feature type="compositionally biased region" description="Pro residues" evidence="2">
    <location>
        <begin position="1186"/>
        <end position="1195"/>
    </location>
</feature>
<evidence type="ECO:0000313" key="3">
    <source>
        <dbReference type="EMBL" id="GBG64876.1"/>
    </source>
</evidence>
<sequence>MGILVVDMGVILRSGMTATTGQIDGLKKRASLVDQAKAKRKVQVIEKEEGGAPRSVAAVDRGDEKTGKLPTTGQAQAYRSTAGDDIKKANARKRSIINGENGGLAKKVDGVRGKEKHVKESAGSRSKAAGPSGGAVLPGVSHFHGYTSALGPNLSKLDRSKRTQGGRGALGGAGTEDGRKKMSAAKGVVVGDSPERPTTPLRIFDWDDEAWKTGAIGTIERPGTPLRLRPDDNTWCILPAKPSSEASTAAKPAVSGGPATKPRDDGGSAIDPEADGRLLAKPATDGSAAAKSTSDGDTSVKSGTAICPAPVSVLLPPTTTTVDPDQKGGLEKADEPISRDDTPSKPPAAAAHSHSDGPSVAPNAQPGEGSDARFAQRSREGLVGVDSSALHDAPATVPVPDPQAQIEPSMEDPMETSPPLRLSLEEMAAAIEAMEREKIPWRTPEVVRLSDLWFVAYGEESKEVAVQNERLRREEEFFGGTNMVDLPDVAQEPWDQEADYDESLTPIIPSELELSASEPVTDPTALQDDAESVPVEESAATSEGGKPEQGEAAVPDVVSEPEPPLAAAAGQLGTEPTPGASRPPEEPSTITSEAPPNASPALSDAAAADRKMESASGSDGSGLETLLGQHGVSGQDAPLLAMLLQNPDLVARLTSSKSFAASGVEGNIALQSLLGASSWKDGPGGGQAEGLSASGGPLPEAASGASSRQKSAAPMGDTGTGIVAILSDAIRTAVQSGNESQTHSSRSGAMVGHGKDNHVQQSASGAKAWEQTGSSSQVAVLATTPEGRSARWPSAEPASQRQQPSSGAMSVALPAQVSGPRIPSGGGIGPATLEQTLVEQIQQLLPGLCPVPLSSETDDTRRQQPSLGALQGESHAMALALREELVAFASRMTLPGLQQVLPRANASPSTATIPCSSSLPPLVQQPSTNSSADASTPVQGATGHPPPPPPPPRTGMPLPVAQPQQARTPPPPAPSTSNFQGLLLAQTPPQGGPTPPPSSAASLANMKNLPGGPPGFTAPLISVPFAGLGPHQSGDGKTLASPEAAAKGTLGTLPHAPSQGDHNTAPSVLAAPVLPILGLQGPSPRLGPLLPTPTPSSSSFNQPRVLLTRPQLPVQDATIRHEQLRQPQLLQDQKPSLAVQGAGQPGGSILLAGQQKLGVASEQHTRSAPVHGTPALVTGDMAPQRIMPPPLPSKEPSPLQERYQPSANPSHTEHHPPPLKQPPPQECLDSQRHVHGQSQIIPPIGQPEALHTSDQQQRGPFSAGDRFQPPLAPDQRTPLPLQQNIAPPPLHPPSQSQQPLPPNHAEHRVPQPHAMSDQHWPGGNQHVWRPPPMPPQMGPPGPLPTQHMQLREDQQHVSPPVHDPAGPVVGQSQQSAPSVVQPQVQLLVQDHRHLLHPHADLQHNVPTQEQALHNSVHSLGPRSAPQGMMIRKGPDAQQPGGLGPPMARCEEGMPHAVQQPPPLASHTQGGMQHATAATGPRLPPGPTPPGGQIMIGGKGPEVQQPAGMSMSILRGGEKVMTHGRQPPPPSHLSHSQMAQWSGPSLPVHIPHSLRPEVQGMSSAPLGSPHGTDLPSQMGRAETLGRAPPPFHGHLYPPGPSNQPVVKSPMGPGPGPGLGPGPGSGSGMQENGGPQKWAAAPRMAPLMQGRWEPNHPSGGFFHQLDTTGIRPHSGGGQGEGWGGGDRVTPPPGRGPVDGGEGFISEFHPRMLQPGASQGHVQFMGSGVYGGGFSQDSGRPWGGPDMQQNAGFQGGAGEGYRPPLQRPPFSPQTPHNSGLW</sequence>
<feature type="compositionally biased region" description="Pro residues" evidence="2">
    <location>
        <begin position="1586"/>
        <end position="1600"/>
    </location>
</feature>
<feature type="compositionally biased region" description="Polar residues" evidence="2">
    <location>
        <begin position="734"/>
        <end position="747"/>
    </location>
</feature>
<feature type="region of interest" description="Disordered" evidence="2">
    <location>
        <begin position="1672"/>
        <end position="1693"/>
    </location>
</feature>
<feature type="compositionally biased region" description="Polar residues" evidence="2">
    <location>
        <begin position="290"/>
        <end position="302"/>
    </location>
</feature>
<feature type="compositionally biased region" description="Basic and acidic residues" evidence="2">
    <location>
        <begin position="111"/>
        <end position="122"/>
    </location>
</feature>
<proteinExistence type="predicted"/>
<feature type="compositionally biased region" description="Gly residues" evidence="2">
    <location>
        <begin position="165"/>
        <end position="175"/>
    </location>
</feature>
<dbReference type="PANTHER" id="PTHR33400">
    <property type="entry name" value="ZINC FINGER CCCH DOMAIN-CONTAINING PROTEIN 6-RELATED"/>
    <property type="match status" value="1"/>
</dbReference>
<accession>A0A388K4D2</accession>
<keyword evidence="4" id="KW-1185">Reference proteome</keyword>
<feature type="region of interest" description="Disordered" evidence="2">
    <location>
        <begin position="513"/>
        <end position="629"/>
    </location>
</feature>
<dbReference type="PANTHER" id="PTHR33400:SF6">
    <property type="entry name" value="HOMEOBOX PROTEIN LUMINIDEPENDENS"/>
    <property type="match status" value="1"/>
</dbReference>
<feature type="region of interest" description="Disordered" evidence="2">
    <location>
        <begin position="111"/>
        <end position="136"/>
    </location>
</feature>
<feature type="region of interest" description="Disordered" evidence="2">
    <location>
        <begin position="1729"/>
        <end position="1778"/>
    </location>
</feature>
<keyword evidence="1" id="KW-0238">DNA-binding</keyword>
<evidence type="ECO:0000313" key="4">
    <source>
        <dbReference type="Proteomes" id="UP000265515"/>
    </source>
</evidence>
<reference evidence="3 4" key="1">
    <citation type="journal article" date="2018" name="Cell">
        <title>The Chara Genome: Secondary Complexity and Implications for Plant Terrestrialization.</title>
        <authorList>
            <person name="Nishiyama T."/>
            <person name="Sakayama H."/>
            <person name="Vries J.D."/>
            <person name="Buschmann H."/>
            <person name="Saint-Marcoux D."/>
            <person name="Ullrich K.K."/>
            <person name="Haas F.B."/>
            <person name="Vanderstraeten L."/>
            <person name="Becker D."/>
            <person name="Lang D."/>
            <person name="Vosolsobe S."/>
            <person name="Rombauts S."/>
            <person name="Wilhelmsson P.K.I."/>
            <person name="Janitza P."/>
            <person name="Kern R."/>
            <person name="Heyl A."/>
            <person name="Rumpler F."/>
            <person name="Villalobos L.I.A.C."/>
            <person name="Clay J.M."/>
            <person name="Skokan R."/>
            <person name="Toyoda A."/>
            <person name="Suzuki Y."/>
            <person name="Kagoshima H."/>
            <person name="Schijlen E."/>
            <person name="Tajeshwar N."/>
            <person name="Catarino B."/>
            <person name="Hetherington A.J."/>
            <person name="Saltykova A."/>
            <person name="Bonnot C."/>
            <person name="Breuninger H."/>
            <person name="Symeonidi A."/>
            <person name="Radhakrishnan G.V."/>
            <person name="Van Nieuwerburgh F."/>
            <person name="Deforce D."/>
            <person name="Chang C."/>
            <person name="Karol K.G."/>
            <person name="Hedrich R."/>
            <person name="Ulvskov P."/>
            <person name="Glockner G."/>
            <person name="Delwiche C.F."/>
            <person name="Petrasek J."/>
            <person name="Van de Peer Y."/>
            <person name="Friml J."/>
            <person name="Beilby M."/>
            <person name="Dolan L."/>
            <person name="Kohara Y."/>
            <person name="Sugano S."/>
            <person name="Fujiyama A."/>
            <person name="Delaux P.-M."/>
            <person name="Quint M."/>
            <person name="TheiBen G."/>
            <person name="Hagemann M."/>
            <person name="Harholt J."/>
            <person name="Dunand C."/>
            <person name="Zachgo S."/>
            <person name="Langdale J."/>
            <person name="Maumus F."/>
            <person name="Straeten D.V.D."/>
            <person name="Gould S.B."/>
            <person name="Rensing S.A."/>
        </authorList>
    </citation>
    <scope>NUCLEOTIDE SEQUENCE [LARGE SCALE GENOMIC DNA]</scope>
    <source>
        <strain evidence="3 4">S276</strain>
    </source>
</reference>
<feature type="compositionally biased region" description="Low complexity" evidence="2">
    <location>
        <begin position="594"/>
        <end position="606"/>
    </location>
</feature>
<dbReference type="OMA" id="AMERTTW"/>
<feature type="region of interest" description="Disordered" evidence="2">
    <location>
        <begin position="1519"/>
        <end position="1635"/>
    </location>
</feature>
<feature type="compositionally biased region" description="Low complexity" evidence="2">
    <location>
        <begin position="914"/>
        <end position="927"/>
    </location>
</feature>
<gene>
    <name evidence="3" type="ORF">CBR_g48344</name>
</gene>
<feature type="compositionally biased region" description="Low complexity" evidence="2">
    <location>
        <begin position="347"/>
        <end position="359"/>
    </location>
</feature>
<comment type="caution">
    <text evidence="3">The sequence shown here is derived from an EMBL/GenBank/DDBJ whole genome shotgun (WGS) entry which is preliminary data.</text>
</comment>
<organism evidence="3 4">
    <name type="scientific">Chara braunii</name>
    <name type="common">Braun's stonewort</name>
    <dbReference type="NCBI Taxonomy" id="69332"/>
    <lineage>
        <taxon>Eukaryota</taxon>
        <taxon>Viridiplantae</taxon>
        <taxon>Streptophyta</taxon>
        <taxon>Charophyceae</taxon>
        <taxon>Charales</taxon>
        <taxon>Characeae</taxon>
        <taxon>Chara</taxon>
    </lineage>
</organism>
<feature type="region of interest" description="Disordered" evidence="2">
    <location>
        <begin position="238"/>
        <end position="373"/>
    </location>
</feature>
<feature type="region of interest" description="Disordered" evidence="2">
    <location>
        <begin position="734"/>
        <end position="810"/>
    </location>
</feature>
<dbReference type="OrthoDB" id="1920276at2759"/>
<feature type="region of interest" description="Disordered" evidence="2">
    <location>
        <begin position="1454"/>
        <end position="1505"/>
    </location>
</feature>
<feature type="compositionally biased region" description="Basic and acidic residues" evidence="2">
    <location>
        <begin position="324"/>
        <end position="343"/>
    </location>
</feature>
<evidence type="ECO:0000256" key="1">
    <source>
        <dbReference type="ARBA" id="ARBA00023125"/>
    </source>
</evidence>
<evidence type="ECO:0000256" key="2">
    <source>
        <dbReference type="SAM" id="MobiDB-lite"/>
    </source>
</evidence>
<dbReference type="GO" id="GO:0003677">
    <property type="term" value="F:DNA binding"/>
    <property type="evidence" value="ECO:0007669"/>
    <property type="project" value="UniProtKB-KW"/>
</dbReference>
<feature type="region of interest" description="Disordered" evidence="2">
    <location>
        <begin position="151"/>
        <end position="201"/>
    </location>
</feature>
<feature type="region of interest" description="Disordered" evidence="2">
    <location>
        <begin position="680"/>
        <end position="719"/>
    </location>
</feature>
<feature type="compositionally biased region" description="Polar residues" evidence="2">
    <location>
        <begin position="928"/>
        <end position="939"/>
    </location>
</feature>
<dbReference type="EMBL" id="BFEA01000055">
    <property type="protein sequence ID" value="GBG64876.1"/>
    <property type="molecule type" value="Genomic_DNA"/>
</dbReference>
<feature type="compositionally biased region" description="Polar residues" evidence="2">
    <location>
        <begin position="1532"/>
        <end position="1542"/>
    </location>
</feature>
<protein>
    <submittedName>
        <fullName evidence="3">Uncharacterized protein</fullName>
    </submittedName>
</protein>
<feature type="region of interest" description="Disordered" evidence="2">
    <location>
        <begin position="907"/>
        <end position="1010"/>
    </location>
</feature>
<name>A0A388K4D2_CHABU</name>
<feature type="compositionally biased region" description="Polar residues" evidence="2">
    <location>
        <begin position="797"/>
        <end position="808"/>
    </location>
</feature>
<feature type="compositionally biased region" description="Pro residues" evidence="2">
    <location>
        <begin position="1329"/>
        <end position="1339"/>
    </location>
</feature>